<evidence type="ECO:0000313" key="3">
    <source>
        <dbReference type="WBParaSite" id="MBELARI_LOCUS816"/>
    </source>
</evidence>
<protein>
    <submittedName>
        <fullName evidence="3">Uncharacterized protein</fullName>
    </submittedName>
</protein>
<feature type="compositionally biased region" description="Basic residues" evidence="1">
    <location>
        <begin position="50"/>
        <end position="62"/>
    </location>
</feature>
<feature type="compositionally biased region" description="Basic and acidic residues" evidence="1">
    <location>
        <begin position="168"/>
        <end position="184"/>
    </location>
</feature>
<accession>A0AAF3FME4</accession>
<reference evidence="3" key="1">
    <citation type="submission" date="2024-02" db="UniProtKB">
        <authorList>
            <consortium name="WormBaseParasite"/>
        </authorList>
    </citation>
    <scope>IDENTIFICATION</scope>
</reference>
<feature type="compositionally biased region" description="Basic residues" evidence="1">
    <location>
        <begin position="130"/>
        <end position="141"/>
    </location>
</feature>
<name>A0AAF3FME4_9BILA</name>
<dbReference type="Proteomes" id="UP000887575">
    <property type="component" value="Unassembled WGS sequence"/>
</dbReference>
<keyword evidence="2" id="KW-1185">Reference proteome</keyword>
<evidence type="ECO:0000313" key="2">
    <source>
        <dbReference type="Proteomes" id="UP000887575"/>
    </source>
</evidence>
<feature type="compositionally biased region" description="Low complexity" evidence="1">
    <location>
        <begin position="96"/>
        <end position="106"/>
    </location>
</feature>
<feature type="compositionally biased region" description="Low complexity" evidence="1">
    <location>
        <begin position="63"/>
        <end position="81"/>
    </location>
</feature>
<sequence length="244" mass="27686">MESTTKGSSSSSAQSAIRFPEETETSDQSMRGRGGPRLQTATKTIDALLRRRRNVARKRKTSRSNSSPSYSRSTASSCAYSSEKKSSSHRSKTPFASRARSSAMKSSSHRSKVPASSQHPKSLASSRARSSGKKSSSHHSKPMLSRSRLPYHERPSRRQRSTRQSIELARRIQRGKEEAKAQKEKEEAIFVFNVRKRVLVDWLQSLYDQPDDAIIAIRVNKDQLRTLSEHEASKERRRQRRQGE</sequence>
<organism evidence="2 3">
    <name type="scientific">Mesorhabditis belari</name>
    <dbReference type="NCBI Taxonomy" id="2138241"/>
    <lineage>
        <taxon>Eukaryota</taxon>
        <taxon>Metazoa</taxon>
        <taxon>Ecdysozoa</taxon>
        <taxon>Nematoda</taxon>
        <taxon>Chromadorea</taxon>
        <taxon>Rhabditida</taxon>
        <taxon>Rhabditina</taxon>
        <taxon>Rhabditomorpha</taxon>
        <taxon>Rhabditoidea</taxon>
        <taxon>Rhabditidae</taxon>
        <taxon>Mesorhabditinae</taxon>
        <taxon>Mesorhabditis</taxon>
    </lineage>
</organism>
<proteinExistence type="predicted"/>
<evidence type="ECO:0000256" key="1">
    <source>
        <dbReference type="SAM" id="MobiDB-lite"/>
    </source>
</evidence>
<feature type="region of interest" description="Disordered" evidence="1">
    <location>
        <begin position="1"/>
        <end position="184"/>
    </location>
</feature>
<feature type="compositionally biased region" description="Low complexity" evidence="1">
    <location>
        <begin position="120"/>
        <end position="129"/>
    </location>
</feature>
<dbReference type="WBParaSite" id="MBELARI_LOCUS816">
    <property type="protein sequence ID" value="MBELARI_LOCUS816"/>
    <property type="gene ID" value="MBELARI_LOCUS816"/>
</dbReference>
<dbReference type="AlphaFoldDB" id="A0AAF3FME4"/>